<evidence type="ECO:0000256" key="8">
    <source>
        <dbReference type="ARBA" id="ARBA00023004"/>
    </source>
</evidence>
<evidence type="ECO:0000256" key="6">
    <source>
        <dbReference type="ARBA" id="ARBA00022989"/>
    </source>
</evidence>
<accession>A0AAU9M1S5</accession>
<dbReference type="Proteomes" id="UP001157418">
    <property type="component" value="Unassembled WGS sequence"/>
</dbReference>
<comment type="subcellular location">
    <subcellularLocation>
        <location evidence="1">Membrane</location>
    </subcellularLocation>
</comment>
<evidence type="ECO:0000256" key="3">
    <source>
        <dbReference type="ARBA" id="ARBA00022617"/>
    </source>
</evidence>
<evidence type="ECO:0000256" key="10">
    <source>
        <dbReference type="ARBA" id="ARBA00023136"/>
    </source>
</evidence>
<dbReference type="Gene3D" id="1.10.630.10">
    <property type="entry name" value="Cytochrome P450"/>
    <property type="match status" value="1"/>
</dbReference>
<comment type="similarity">
    <text evidence="2">Belongs to the cytochrome P450 family.</text>
</comment>
<keyword evidence="3" id="KW-0349">Heme</keyword>
<feature type="transmembrane region" description="Helical" evidence="11">
    <location>
        <begin position="6"/>
        <end position="30"/>
    </location>
</feature>
<evidence type="ECO:0000256" key="1">
    <source>
        <dbReference type="ARBA" id="ARBA00004370"/>
    </source>
</evidence>
<evidence type="ECO:0000256" key="9">
    <source>
        <dbReference type="ARBA" id="ARBA00023033"/>
    </source>
</evidence>
<dbReference type="EMBL" id="CAKMRJ010000715">
    <property type="protein sequence ID" value="CAH1419984.1"/>
    <property type="molecule type" value="Genomic_DNA"/>
</dbReference>
<evidence type="ECO:0000256" key="11">
    <source>
        <dbReference type="SAM" id="Phobius"/>
    </source>
</evidence>
<keyword evidence="9" id="KW-0503">Monooxygenase</keyword>
<dbReference type="AlphaFoldDB" id="A0AAU9M1S5"/>
<dbReference type="GO" id="GO:0004497">
    <property type="term" value="F:monooxygenase activity"/>
    <property type="evidence" value="ECO:0007669"/>
    <property type="project" value="UniProtKB-KW"/>
</dbReference>
<sequence length="250" mass="28672">MVATVGKVLIALAITIIVSWGWKVLYWVWLKPKKLEKLLRKQGYKGNSYKLLIGDIVELATMVKEARSKSIHPISHDISSHVMPFDHHVFNKYGKKSYIWFGPNPRIFIMDPELIKEILSRPDEFQKPHPEAFRDSIVGGLVISEGRKWESHRQIISPAFNVESMKSMFTAICSSCSEMTKKWELLTASTGVVDVDVWPYIDDFAGDVISRTAFSSSFEEGKKIFQIQKEQMDLAIQLLFILYLPGARYQ</sequence>
<dbReference type="GO" id="GO:0020037">
    <property type="term" value="F:heme binding"/>
    <property type="evidence" value="ECO:0007669"/>
    <property type="project" value="InterPro"/>
</dbReference>
<dbReference type="InterPro" id="IPR050665">
    <property type="entry name" value="Cytochrome_P450_Monooxygen"/>
</dbReference>
<keyword evidence="5" id="KW-0479">Metal-binding</keyword>
<dbReference type="GO" id="GO:0016020">
    <property type="term" value="C:membrane"/>
    <property type="evidence" value="ECO:0007669"/>
    <property type="project" value="UniProtKB-SubCell"/>
</dbReference>
<protein>
    <recommendedName>
        <fullName evidence="14">Cytochrome P450</fullName>
    </recommendedName>
</protein>
<organism evidence="12 13">
    <name type="scientific">Lactuca virosa</name>
    <dbReference type="NCBI Taxonomy" id="75947"/>
    <lineage>
        <taxon>Eukaryota</taxon>
        <taxon>Viridiplantae</taxon>
        <taxon>Streptophyta</taxon>
        <taxon>Embryophyta</taxon>
        <taxon>Tracheophyta</taxon>
        <taxon>Spermatophyta</taxon>
        <taxon>Magnoliopsida</taxon>
        <taxon>eudicotyledons</taxon>
        <taxon>Gunneridae</taxon>
        <taxon>Pentapetalae</taxon>
        <taxon>asterids</taxon>
        <taxon>campanulids</taxon>
        <taxon>Asterales</taxon>
        <taxon>Asteraceae</taxon>
        <taxon>Cichorioideae</taxon>
        <taxon>Cichorieae</taxon>
        <taxon>Lactucinae</taxon>
        <taxon>Lactuca</taxon>
    </lineage>
</organism>
<evidence type="ECO:0000256" key="4">
    <source>
        <dbReference type="ARBA" id="ARBA00022692"/>
    </source>
</evidence>
<keyword evidence="8" id="KW-0408">Iron</keyword>
<proteinExistence type="inferred from homology"/>
<keyword evidence="6 11" id="KW-1133">Transmembrane helix</keyword>
<keyword evidence="13" id="KW-1185">Reference proteome</keyword>
<dbReference type="SUPFAM" id="SSF48264">
    <property type="entry name" value="Cytochrome P450"/>
    <property type="match status" value="1"/>
</dbReference>
<keyword evidence="10 11" id="KW-0472">Membrane</keyword>
<dbReference type="InterPro" id="IPR001128">
    <property type="entry name" value="Cyt_P450"/>
</dbReference>
<dbReference type="InterPro" id="IPR036396">
    <property type="entry name" value="Cyt_P450_sf"/>
</dbReference>
<evidence type="ECO:0000256" key="7">
    <source>
        <dbReference type="ARBA" id="ARBA00023002"/>
    </source>
</evidence>
<dbReference type="PANTHER" id="PTHR24282">
    <property type="entry name" value="CYTOCHROME P450 FAMILY MEMBER"/>
    <property type="match status" value="1"/>
</dbReference>
<gene>
    <name evidence="12" type="ORF">LVIROSA_LOCUS7480</name>
</gene>
<keyword evidence="7" id="KW-0560">Oxidoreductase</keyword>
<keyword evidence="4 11" id="KW-0812">Transmembrane</keyword>
<name>A0AAU9M1S5_9ASTR</name>
<comment type="caution">
    <text evidence="12">The sequence shown here is derived from an EMBL/GenBank/DDBJ whole genome shotgun (WGS) entry which is preliminary data.</text>
</comment>
<evidence type="ECO:0000256" key="2">
    <source>
        <dbReference type="ARBA" id="ARBA00010617"/>
    </source>
</evidence>
<evidence type="ECO:0008006" key="14">
    <source>
        <dbReference type="Google" id="ProtNLM"/>
    </source>
</evidence>
<evidence type="ECO:0000313" key="13">
    <source>
        <dbReference type="Proteomes" id="UP001157418"/>
    </source>
</evidence>
<evidence type="ECO:0000313" key="12">
    <source>
        <dbReference type="EMBL" id="CAH1419984.1"/>
    </source>
</evidence>
<reference evidence="12 13" key="1">
    <citation type="submission" date="2022-01" db="EMBL/GenBank/DDBJ databases">
        <authorList>
            <person name="Xiong W."/>
            <person name="Schranz E."/>
        </authorList>
    </citation>
    <scope>NUCLEOTIDE SEQUENCE [LARGE SCALE GENOMIC DNA]</scope>
</reference>
<dbReference type="GO" id="GO:0016705">
    <property type="term" value="F:oxidoreductase activity, acting on paired donors, with incorporation or reduction of molecular oxygen"/>
    <property type="evidence" value="ECO:0007669"/>
    <property type="project" value="InterPro"/>
</dbReference>
<dbReference type="GO" id="GO:0005506">
    <property type="term" value="F:iron ion binding"/>
    <property type="evidence" value="ECO:0007669"/>
    <property type="project" value="InterPro"/>
</dbReference>
<dbReference type="PANTHER" id="PTHR24282:SF269">
    <property type="entry name" value="CYTOCHROME P450, REVERSE TRANSCRIPTASE, RNA-DEPENDENT DNA POLYMERASE-RELATED"/>
    <property type="match status" value="1"/>
</dbReference>
<evidence type="ECO:0000256" key="5">
    <source>
        <dbReference type="ARBA" id="ARBA00022723"/>
    </source>
</evidence>
<dbReference type="Pfam" id="PF00067">
    <property type="entry name" value="p450"/>
    <property type="match status" value="1"/>
</dbReference>